<dbReference type="EMBL" id="BNAT01000034">
    <property type="protein sequence ID" value="GHE50192.1"/>
    <property type="molecule type" value="Genomic_DNA"/>
</dbReference>
<dbReference type="Pfam" id="PF01833">
    <property type="entry name" value="TIG"/>
    <property type="match status" value="2"/>
</dbReference>
<sequence length="207" mass="20373">MVSATQITATVPAGPAAPVNVTVTTPAGTSNPMVYSYIAAPAVISLDPGMGPEAGGNTVTITGTDLTLATAVTFGTNEATNINVLSDSLITADAPGGTDTVTVTVTTPGGTSTPGTGNAYYTYVGIPAIDSLIPDEGPAHGGSNVAIFGSNLTHTDEVRFGGTVTLFAAVSDNLVVATSPAGEPGTVDVTVHTPGGDSNGVAYQYEA</sequence>
<dbReference type="CDD" id="cd00102">
    <property type="entry name" value="IPT"/>
    <property type="match status" value="2"/>
</dbReference>
<reference evidence="3" key="1">
    <citation type="journal article" date="2014" name="Int. J. Syst. Evol. Microbiol.">
        <title>Complete genome sequence of Corynebacterium casei LMG S-19264T (=DSM 44701T), isolated from a smear-ripened cheese.</title>
        <authorList>
            <consortium name="US DOE Joint Genome Institute (JGI-PGF)"/>
            <person name="Walter F."/>
            <person name="Albersmeier A."/>
            <person name="Kalinowski J."/>
            <person name="Ruckert C."/>
        </authorList>
    </citation>
    <scope>NUCLEOTIDE SEQUENCE</scope>
    <source>
        <strain evidence="3">CGMCC 4.7403</strain>
    </source>
</reference>
<dbReference type="PANTHER" id="PTHR46769:SF2">
    <property type="entry name" value="FIBROCYSTIN-L ISOFORM 2 PRECURSOR-RELATED"/>
    <property type="match status" value="1"/>
</dbReference>
<keyword evidence="1" id="KW-0732">Signal</keyword>
<keyword evidence="4" id="KW-1185">Reference proteome</keyword>
<feature type="domain" description="IPT/TIG" evidence="2">
    <location>
        <begin position="40"/>
        <end position="124"/>
    </location>
</feature>
<gene>
    <name evidence="3" type="ORF">GCM10017771_72030</name>
</gene>
<dbReference type="SUPFAM" id="SSF81296">
    <property type="entry name" value="E set domains"/>
    <property type="match status" value="2"/>
</dbReference>
<evidence type="ECO:0000259" key="2">
    <source>
        <dbReference type="SMART" id="SM00429"/>
    </source>
</evidence>
<evidence type="ECO:0000256" key="1">
    <source>
        <dbReference type="ARBA" id="ARBA00022729"/>
    </source>
</evidence>
<evidence type="ECO:0000313" key="3">
    <source>
        <dbReference type="EMBL" id="GHE50192.1"/>
    </source>
</evidence>
<dbReference type="Proteomes" id="UP000603227">
    <property type="component" value="Unassembled WGS sequence"/>
</dbReference>
<comment type="caution">
    <text evidence="3">The sequence shown here is derived from an EMBL/GenBank/DDBJ whole genome shotgun (WGS) entry which is preliminary data.</text>
</comment>
<proteinExistence type="predicted"/>
<dbReference type="Gene3D" id="2.60.40.10">
    <property type="entry name" value="Immunoglobulins"/>
    <property type="match status" value="3"/>
</dbReference>
<dbReference type="InterPro" id="IPR052387">
    <property type="entry name" value="Fibrocystin"/>
</dbReference>
<dbReference type="AlphaFoldDB" id="A0A918ZGF6"/>
<dbReference type="InterPro" id="IPR014756">
    <property type="entry name" value="Ig_E-set"/>
</dbReference>
<accession>A0A918ZGF6</accession>
<name>A0A918ZGF6_9ACTN</name>
<protein>
    <recommendedName>
        <fullName evidence="2">IPT/TIG domain-containing protein</fullName>
    </recommendedName>
</protein>
<feature type="domain" description="IPT/TIG" evidence="2">
    <location>
        <begin position="126"/>
        <end position="206"/>
    </location>
</feature>
<organism evidence="3 4">
    <name type="scientific">Streptomyces capitiformicae</name>
    <dbReference type="NCBI Taxonomy" id="2014920"/>
    <lineage>
        <taxon>Bacteria</taxon>
        <taxon>Bacillati</taxon>
        <taxon>Actinomycetota</taxon>
        <taxon>Actinomycetes</taxon>
        <taxon>Kitasatosporales</taxon>
        <taxon>Streptomycetaceae</taxon>
        <taxon>Streptomyces</taxon>
    </lineage>
</organism>
<dbReference type="InterPro" id="IPR013783">
    <property type="entry name" value="Ig-like_fold"/>
</dbReference>
<reference evidence="3" key="2">
    <citation type="submission" date="2020-09" db="EMBL/GenBank/DDBJ databases">
        <authorList>
            <person name="Sun Q."/>
            <person name="Zhou Y."/>
        </authorList>
    </citation>
    <scope>NUCLEOTIDE SEQUENCE</scope>
    <source>
        <strain evidence="3">CGMCC 4.7403</strain>
    </source>
</reference>
<dbReference type="SMART" id="SM00429">
    <property type="entry name" value="IPT"/>
    <property type="match status" value="2"/>
</dbReference>
<dbReference type="PANTHER" id="PTHR46769">
    <property type="entry name" value="POLYCYSTIC KIDNEY AND HEPATIC DISEASE 1 (AUTOSOMAL RECESSIVE)-LIKE 1"/>
    <property type="match status" value="1"/>
</dbReference>
<dbReference type="InterPro" id="IPR002909">
    <property type="entry name" value="IPT_dom"/>
</dbReference>
<evidence type="ECO:0000313" key="4">
    <source>
        <dbReference type="Proteomes" id="UP000603227"/>
    </source>
</evidence>
<dbReference type="GO" id="GO:0005975">
    <property type="term" value="P:carbohydrate metabolic process"/>
    <property type="evidence" value="ECO:0007669"/>
    <property type="project" value="UniProtKB-ARBA"/>
</dbReference>